<proteinExistence type="predicted"/>
<organism evidence="5 6">
    <name type="scientific">Kutzneria buriramensis</name>
    <dbReference type="NCBI Taxonomy" id="1045776"/>
    <lineage>
        <taxon>Bacteria</taxon>
        <taxon>Bacillati</taxon>
        <taxon>Actinomycetota</taxon>
        <taxon>Actinomycetes</taxon>
        <taxon>Pseudonocardiales</taxon>
        <taxon>Pseudonocardiaceae</taxon>
        <taxon>Kutzneria</taxon>
    </lineage>
</organism>
<dbReference type="InterPro" id="IPR050206">
    <property type="entry name" value="FtsK/SpoIIIE/SftA"/>
</dbReference>
<evidence type="ECO:0000256" key="3">
    <source>
        <dbReference type="PROSITE-ProRule" id="PRU00289"/>
    </source>
</evidence>
<evidence type="ECO:0000313" key="5">
    <source>
        <dbReference type="EMBL" id="REH29469.1"/>
    </source>
</evidence>
<dbReference type="GO" id="GO:0003677">
    <property type="term" value="F:DNA binding"/>
    <property type="evidence" value="ECO:0007669"/>
    <property type="project" value="InterPro"/>
</dbReference>
<keyword evidence="6" id="KW-1185">Reference proteome</keyword>
<evidence type="ECO:0000313" key="6">
    <source>
        <dbReference type="Proteomes" id="UP000256269"/>
    </source>
</evidence>
<gene>
    <name evidence="5" type="ORF">BCF44_12584</name>
</gene>
<dbReference type="AlphaFoldDB" id="A0A3E0GUX1"/>
<dbReference type="Gene3D" id="3.40.50.300">
    <property type="entry name" value="P-loop containing nucleotide triphosphate hydrolases"/>
    <property type="match status" value="2"/>
</dbReference>
<sequence>MNRRNDRRQRIQDAFAAFHDAVAAARGAAQRAHDSASVQQAREMFEQELRATGIDRALHDPGYAESLTDPRLAEIVKQARDDWEQAFAKWTNNGPRALADVVAEAAPGSASEDYENWLGQIGTVDGRGPVPSLWRIGSAIATSSPLPVSFPVAVPLLDRSHLAVFTSSTSRAQAENLVESLLLRVLSHFAPGLVHVHVWDVGQLTGSLPGLYPLTRAGLLTVHDPARPGEMLDELAEHIRKVHTSVLVGGHDSLRSMESDAGLRTEPWRIAVLFGRPDALKDEELHKLQRIARNGLAAGVQLIMVDVPITVNSPIETVKLFDDKPWRTTMSGEHAAFHVDPALPREMVPRACAAIADALEKRRNRVCTFEELLPAQFWAQQSSSGVQTPIGHRDGVAVPVTIGDSSPHVLIGGPSGSGKTNFLYAMLGGLVARYSPAELELYLLDFKEGVSFAQFAPGRKDPTWLPNARLVGVNVNQDREFGVALLRFLADEMRRRADAAKQHEVTKLEELRAEDPDGRWPRIIAVIDEFQYLFSEKDAVTREAVALLEDVARRGRSQGIHLVLASQDVSSIEAFWGKPAIFEQFTVRVALPKARRVLTDGNTAAIDLPRWHAIVNHESGVKQGNEIARVPDATGRGTFDRVQSRLFEMKPADLTVPRLFDGSRVPVLADMPGFQALEPISGRAPTVLLGQVIDVEDRAARVSLARAPGRNMAVFGSVLPESTSVLAAATLSLARQHLAGEARFTVAPMIDDAMPAADSLTARLRATGHEVAFVGLDGIRQHLAEVAKGLEERLSGAATEQPVPHYLVLYGMDAANAVLEAKDPDTRVSGVDSFRQVIKSGPEHRTHLIGWWRSPARLKNVLMMGASADDIGSWVAFDVQGQDLSSFAPGQLITWSPRPGRGLFFDRFEHARPQVVIPFDTDGERS</sequence>
<dbReference type="InterPro" id="IPR027417">
    <property type="entry name" value="P-loop_NTPase"/>
</dbReference>
<feature type="domain" description="FtsK" evidence="4">
    <location>
        <begin position="393"/>
        <end position="600"/>
    </location>
</feature>
<keyword evidence="2 3" id="KW-0067">ATP-binding</keyword>
<accession>A0A3E0GUX1</accession>
<reference evidence="5 6" key="1">
    <citation type="submission" date="2018-08" db="EMBL/GenBank/DDBJ databases">
        <title>Genomic Encyclopedia of Archaeal and Bacterial Type Strains, Phase II (KMG-II): from individual species to whole genera.</title>
        <authorList>
            <person name="Goeker M."/>
        </authorList>
    </citation>
    <scope>NUCLEOTIDE SEQUENCE [LARGE SCALE GENOMIC DNA]</scope>
    <source>
        <strain evidence="5 6">DSM 45791</strain>
    </source>
</reference>
<dbReference type="Pfam" id="PF01580">
    <property type="entry name" value="FtsK_SpoIIIE"/>
    <property type="match status" value="1"/>
</dbReference>
<protein>
    <submittedName>
        <fullName evidence="5">FtsK/SpoIIIE family protein</fullName>
    </submittedName>
</protein>
<evidence type="ECO:0000259" key="4">
    <source>
        <dbReference type="PROSITE" id="PS50901"/>
    </source>
</evidence>
<comment type="caution">
    <text evidence="5">The sequence shown here is derived from an EMBL/GenBank/DDBJ whole genome shotgun (WGS) entry which is preliminary data.</text>
</comment>
<dbReference type="OrthoDB" id="9807790at2"/>
<feature type="binding site" evidence="3">
    <location>
        <begin position="413"/>
        <end position="420"/>
    </location>
    <ligand>
        <name>ATP</name>
        <dbReference type="ChEBI" id="CHEBI:30616"/>
    </ligand>
</feature>
<dbReference type="SUPFAM" id="SSF52540">
    <property type="entry name" value="P-loop containing nucleoside triphosphate hydrolases"/>
    <property type="match status" value="1"/>
</dbReference>
<dbReference type="GO" id="GO:0005524">
    <property type="term" value="F:ATP binding"/>
    <property type="evidence" value="ECO:0007669"/>
    <property type="project" value="UniProtKB-UniRule"/>
</dbReference>
<dbReference type="CDD" id="cd01127">
    <property type="entry name" value="TrwB_TraG_TraD_VirD4"/>
    <property type="match status" value="1"/>
</dbReference>
<dbReference type="EMBL" id="QUNO01000025">
    <property type="protein sequence ID" value="REH29469.1"/>
    <property type="molecule type" value="Genomic_DNA"/>
</dbReference>
<dbReference type="InterPro" id="IPR002543">
    <property type="entry name" value="FtsK_dom"/>
</dbReference>
<dbReference type="Proteomes" id="UP000256269">
    <property type="component" value="Unassembled WGS sequence"/>
</dbReference>
<dbReference type="RefSeq" id="WP_116181303.1">
    <property type="nucleotide sequence ID" value="NZ_CP144375.1"/>
</dbReference>
<dbReference type="PANTHER" id="PTHR22683:SF41">
    <property type="entry name" value="DNA TRANSLOCASE FTSK"/>
    <property type="match status" value="1"/>
</dbReference>
<dbReference type="PANTHER" id="PTHR22683">
    <property type="entry name" value="SPORULATION PROTEIN RELATED"/>
    <property type="match status" value="1"/>
</dbReference>
<dbReference type="PROSITE" id="PS50901">
    <property type="entry name" value="FTSK"/>
    <property type="match status" value="1"/>
</dbReference>
<evidence type="ECO:0000256" key="1">
    <source>
        <dbReference type="ARBA" id="ARBA00022741"/>
    </source>
</evidence>
<evidence type="ECO:0000256" key="2">
    <source>
        <dbReference type="ARBA" id="ARBA00022840"/>
    </source>
</evidence>
<name>A0A3E0GUX1_9PSEU</name>
<keyword evidence="1 3" id="KW-0547">Nucleotide-binding</keyword>